<dbReference type="Pfam" id="PF02369">
    <property type="entry name" value="Big_1"/>
    <property type="match status" value="1"/>
</dbReference>
<dbReference type="InterPro" id="IPR036465">
    <property type="entry name" value="vWFA_dom_sf"/>
</dbReference>
<feature type="domain" description="VWFA" evidence="2">
    <location>
        <begin position="514"/>
        <end position="748"/>
    </location>
</feature>
<dbReference type="InterPro" id="IPR013783">
    <property type="entry name" value="Ig-like_fold"/>
</dbReference>
<name>A0ABD8A896_9EURY</name>
<dbReference type="Gene3D" id="3.40.50.410">
    <property type="entry name" value="von Willebrand factor, type A domain"/>
    <property type="match status" value="1"/>
</dbReference>
<evidence type="ECO:0000256" key="1">
    <source>
        <dbReference type="ARBA" id="ARBA00010116"/>
    </source>
</evidence>
<protein>
    <submittedName>
        <fullName evidence="4">VWA domain-containing protein</fullName>
    </submittedName>
</protein>
<evidence type="ECO:0000313" key="4">
    <source>
        <dbReference type="EMBL" id="WOX55258.1"/>
    </source>
</evidence>
<dbReference type="SUPFAM" id="SSF53300">
    <property type="entry name" value="vWA-like"/>
    <property type="match status" value="1"/>
</dbReference>
<keyword evidence="5" id="KW-1185">Reference proteome</keyword>
<dbReference type="Pfam" id="PF13519">
    <property type="entry name" value="VWA_2"/>
    <property type="match status" value="1"/>
</dbReference>
<gene>
    <name evidence="4" type="ORF">R6Y95_07240</name>
</gene>
<dbReference type="AlphaFoldDB" id="A0ABD8A896"/>
<dbReference type="PANTHER" id="PTHR10579">
    <property type="entry name" value="CALCIUM-ACTIVATED CHLORIDE CHANNEL REGULATOR"/>
    <property type="match status" value="1"/>
</dbReference>
<dbReference type="SUPFAM" id="SSF49373">
    <property type="entry name" value="Invasin/intimin cell-adhesion fragments"/>
    <property type="match status" value="2"/>
</dbReference>
<accession>A0ABD8A896</accession>
<dbReference type="PROSITE" id="PS51127">
    <property type="entry name" value="BIG1"/>
    <property type="match status" value="1"/>
</dbReference>
<sequence length="1014" mass="108586">MSGWTYACLVAGLILLAAPAGALIPDDITIAADTPWVTAGSGETATVTVQVLNNTPDSNTPVAGVAVDFTLDGDSGGISPAQAVTDDNGTATAVFTPGTRSGDVTVTATVGSLAGSIDLHIDHAAPYRLAGSPGYRPKVTVGGTTAIIVRMVDRYDNVVDSRRVAENVTFTVGSPGGGATFVGGDKDEITVPVDADGNATATLRVDTVEGENIVFIQPPASVRSEYIFIKGVADGMPFSITQMVEPASASVPADSDKVIEFTYTLFDEYGNLAEGQGLWVNASIQRGNRPEERETALLYSNSHGQVMITYGPEDSVGIATITATAAANASVSVSQEAEFTSTDPVDMLLSASPQFMPSRDVNLNSVAQLRAKVMDIKGNPVEGETVTFKILSVYVGGYNQTVAPYLETEGQTEATATTTKIESGRVDPAVVRFYAGSFTTDKKAPGWNANATGTATVRATWGNISRDIVLTWKNYPYLSVETSVSPETVAVNGTVDVTIRLKGDGYKLQPDPIDAVLVVDRSGSMKWDIDKNSGNSNERMNAARGAAETFISQMNSGRDRIGLVSFASETTVNNDLGDSFDKVNASLNGLNANGATQLRRGIYEAILMQNERGRSDAIKAVIVMTDGDWNYDGSPIGHGTGYPANSSDAYKFSGNNLEPNNYRYYDGLGGTLERKNRWDDWRCYDGEFTNQNMSRFASDNDVKLYTITFAYDPDETVTETMGILADATGGFYEHAGDGEQLTDIYRRIAGELKTEAGVDTNMNVVFENVEVNGTPESGAEVFDYVYAPGESTNITSWVQNETGYYPIVGPHTRNDTLNWTATPPHLPFNIGTIHLDQTWETTFRLKVKWPEGGNIRILGGDSMISFNNGTDVLPLPDTFITAVPDLNNTGLTSAFLDVEFTEPGTGSGPYTDVAPLTWKTTYNGTGDVVIALSSSPYEDGRGSSTFFTKTLSAGTFSEDVEEVTNSTLMDIRRMTPGQYWITVTASAPDASSAEDTTTLWAHTKDSSLDYIKVE</sequence>
<dbReference type="CDD" id="cd00198">
    <property type="entry name" value="vWFA"/>
    <property type="match status" value="1"/>
</dbReference>
<evidence type="ECO:0000259" key="3">
    <source>
        <dbReference type="PROSITE" id="PS51127"/>
    </source>
</evidence>
<evidence type="ECO:0000313" key="5">
    <source>
        <dbReference type="Proteomes" id="UP001626603"/>
    </source>
</evidence>
<organism evidence="4 5">
    <name type="scientific">Methanoculleus palmolei</name>
    <dbReference type="NCBI Taxonomy" id="72612"/>
    <lineage>
        <taxon>Archaea</taxon>
        <taxon>Methanobacteriati</taxon>
        <taxon>Methanobacteriota</taxon>
        <taxon>Stenosarchaea group</taxon>
        <taxon>Methanomicrobia</taxon>
        <taxon>Methanomicrobiales</taxon>
        <taxon>Methanomicrobiaceae</taxon>
        <taxon>Methanoculleus</taxon>
    </lineage>
</organism>
<dbReference type="SMART" id="SM00634">
    <property type="entry name" value="BID_1"/>
    <property type="match status" value="1"/>
</dbReference>
<dbReference type="Proteomes" id="UP001626603">
    <property type="component" value="Chromosome"/>
</dbReference>
<dbReference type="SMART" id="SM00327">
    <property type="entry name" value="VWA"/>
    <property type="match status" value="1"/>
</dbReference>
<comment type="similarity">
    <text evidence="1">Belongs to the intimin/invasin family.</text>
</comment>
<evidence type="ECO:0000259" key="2">
    <source>
        <dbReference type="PROSITE" id="PS50234"/>
    </source>
</evidence>
<dbReference type="InterPro" id="IPR003344">
    <property type="entry name" value="Big_1_dom"/>
</dbReference>
<proteinExistence type="inferred from homology"/>
<dbReference type="EMBL" id="CP137641">
    <property type="protein sequence ID" value="WOX55258.1"/>
    <property type="molecule type" value="Genomic_DNA"/>
</dbReference>
<reference evidence="4 5" key="1">
    <citation type="submission" date="2023-10" db="EMBL/GenBank/DDBJ databases">
        <title>The complete genome sequence of Methanoculleus palmolei DSM 4273.</title>
        <authorList>
            <person name="Lai S.-J."/>
            <person name="You Y.-T."/>
            <person name="Chen S.-C."/>
        </authorList>
    </citation>
    <scope>NUCLEOTIDE SEQUENCE [LARGE SCALE GENOMIC DNA]</scope>
    <source>
        <strain evidence="4 5">DSM 4273</strain>
    </source>
</reference>
<dbReference type="PROSITE" id="PS50234">
    <property type="entry name" value="VWFA"/>
    <property type="match status" value="1"/>
</dbReference>
<dbReference type="PANTHER" id="PTHR10579:SF43">
    <property type="entry name" value="ZINC FINGER (C3HC4-TYPE RING FINGER) FAMILY PROTEIN"/>
    <property type="match status" value="1"/>
</dbReference>
<feature type="domain" description="Big-1" evidence="3">
    <location>
        <begin position="27"/>
        <end position="124"/>
    </location>
</feature>
<dbReference type="Gene3D" id="2.60.40.10">
    <property type="entry name" value="Immunoglobulins"/>
    <property type="match status" value="3"/>
</dbReference>
<dbReference type="InterPro" id="IPR002035">
    <property type="entry name" value="VWF_A"/>
</dbReference>
<dbReference type="InterPro" id="IPR008964">
    <property type="entry name" value="Invasin/intimin_cell_adhesion"/>
</dbReference>
<dbReference type="InterPro" id="IPR051266">
    <property type="entry name" value="CLCR"/>
</dbReference>